<evidence type="ECO:0000313" key="4">
    <source>
        <dbReference type="Proteomes" id="UP000591131"/>
    </source>
</evidence>
<feature type="compositionally biased region" description="Basic and acidic residues" evidence="1">
    <location>
        <begin position="174"/>
        <end position="192"/>
    </location>
</feature>
<feature type="signal peptide" evidence="2">
    <location>
        <begin position="1"/>
        <end position="19"/>
    </location>
</feature>
<proteinExistence type="predicted"/>
<keyword evidence="2" id="KW-0732">Signal</keyword>
<feature type="region of interest" description="Disordered" evidence="1">
    <location>
        <begin position="116"/>
        <end position="139"/>
    </location>
</feature>
<name>A0A7J6MI44_PERCH</name>
<feature type="region of interest" description="Disordered" evidence="1">
    <location>
        <begin position="155"/>
        <end position="216"/>
    </location>
</feature>
<keyword evidence="4" id="KW-1185">Reference proteome</keyword>
<sequence length="265" mass="28075">MSMATLVVLWLASCTSSVALSLGFDININCARACGSIHECSGDPPTHNSYCKYWQNPPICFGIYLRPDGTPCFQPAADPSCDDRVLAMLGCDGNIAYPPGVSTYPSDSIRTHSVQVSSTTTPSSLRASATPSTRTSSSAYTTVLPSTVTVTTYHSSLSSDEIVTTGRGSWTTTEHTENRQTREPSSTTRDKAFSPGEKSTSMSSMPQISSTTTMSLTVKNDTAIPKTSDTKTTVASATVEPRSTATLPDAFTTFAVGTVILHPSN</sequence>
<dbReference type="AlphaFoldDB" id="A0A7J6MI44"/>
<accession>A0A7J6MI44</accession>
<feature type="compositionally biased region" description="Polar residues" evidence="1">
    <location>
        <begin position="155"/>
        <end position="173"/>
    </location>
</feature>
<dbReference type="Proteomes" id="UP000591131">
    <property type="component" value="Unassembled WGS sequence"/>
</dbReference>
<dbReference type="EMBL" id="JAAPAO010000139">
    <property type="protein sequence ID" value="KAF4671248.1"/>
    <property type="molecule type" value="Genomic_DNA"/>
</dbReference>
<evidence type="ECO:0000256" key="1">
    <source>
        <dbReference type="SAM" id="MobiDB-lite"/>
    </source>
</evidence>
<gene>
    <name evidence="3" type="ORF">FOL47_001592</name>
</gene>
<protein>
    <submittedName>
        <fullName evidence="3">Uncharacterized protein</fullName>
    </submittedName>
</protein>
<feature type="compositionally biased region" description="Low complexity" evidence="1">
    <location>
        <begin position="199"/>
        <end position="215"/>
    </location>
</feature>
<feature type="chain" id="PRO_5029532228" evidence="2">
    <location>
        <begin position="20"/>
        <end position="265"/>
    </location>
</feature>
<organism evidence="3 4">
    <name type="scientific">Perkinsus chesapeaki</name>
    <name type="common">Clam parasite</name>
    <name type="synonym">Perkinsus andrewsi</name>
    <dbReference type="NCBI Taxonomy" id="330153"/>
    <lineage>
        <taxon>Eukaryota</taxon>
        <taxon>Sar</taxon>
        <taxon>Alveolata</taxon>
        <taxon>Perkinsozoa</taxon>
        <taxon>Perkinsea</taxon>
        <taxon>Perkinsida</taxon>
        <taxon>Perkinsidae</taxon>
        <taxon>Perkinsus</taxon>
    </lineage>
</organism>
<comment type="caution">
    <text evidence="3">The sequence shown here is derived from an EMBL/GenBank/DDBJ whole genome shotgun (WGS) entry which is preliminary data.</text>
</comment>
<evidence type="ECO:0000256" key="2">
    <source>
        <dbReference type="SAM" id="SignalP"/>
    </source>
</evidence>
<reference evidence="3 4" key="1">
    <citation type="submission" date="2020-04" db="EMBL/GenBank/DDBJ databases">
        <title>Perkinsus chesapeaki whole genome sequence.</title>
        <authorList>
            <person name="Bogema D.R."/>
        </authorList>
    </citation>
    <scope>NUCLEOTIDE SEQUENCE [LARGE SCALE GENOMIC DNA]</scope>
    <source>
        <strain evidence="3">ATCC PRA-425</strain>
    </source>
</reference>
<evidence type="ECO:0000313" key="3">
    <source>
        <dbReference type="EMBL" id="KAF4671248.1"/>
    </source>
</evidence>